<evidence type="ECO:0000256" key="7">
    <source>
        <dbReference type="ARBA" id="ARBA00022777"/>
    </source>
</evidence>
<dbReference type="PROSITE" id="PS00107">
    <property type="entry name" value="PROTEIN_KINASE_ATP"/>
    <property type="match status" value="1"/>
</dbReference>
<proteinExistence type="inferred from homology"/>
<dbReference type="GO" id="GO:0005524">
    <property type="term" value="F:ATP binding"/>
    <property type="evidence" value="ECO:0007669"/>
    <property type="project" value="UniProtKB-UniRule"/>
</dbReference>
<keyword evidence="8" id="KW-0067">ATP-binding</keyword>
<dbReference type="InterPro" id="IPR008271">
    <property type="entry name" value="Ser/Thr_kinase_AS"/>
</dbReference>
<dbReference type="OrthoDB" id="539158at2759"/>
<evidence type="ECO:0000256" key="10">
    <source>
        <dbReference type="ARBA" id="ARBA00048679"/>
    </source>
</evidence>
<feature type="region of interest" description="Disordered" evidence="11">
    <location>
        <begin position="307"/>
        <end position="326"/>
    </location>
</feature>
<keyword evidence="4" id="KW-0723">Serine/threonine-protein kinase</keyword>
<evidence type="ECO:0000256" key="9">
    <source>
        <dbReference type="ARBA" id="ARBA00047899"/>
    </source>
</evidence>
<protein>
    <recommendedName>
        <fullName evidence="3">non-specific serine/threonine protein kinase</fullName>
        <ecNumber evidence="3">2.7.11.1</ecNumber>
    </recommendedName>
</protein>
<dbReference type="Pfam" id="PF00069">
    <property type="entry name" value="Pkinase"/>
    <property type="match status" value="1"/>
</dbReference>
<dbReference type="Gene3D" id="3.30.310.80">
    <property type="entry name" value="Kinase associated domain 1, KA1"/>
    <property type="match status" value="1"/>
</dbReference>
<dbReference type="InterPro" id="IPR000719">
    <property type="entry name" value="Prot_kinase_dom"/>
</dbReference>
<feature type="region of interest" description="Disordered" evidence="11">
    <location>
        <begin position="1"/>
        <end position="29"/>
    </location>
</feature>
<dbReference type="FunFam" id="1.10.510.10:FF:000707">
    <property type="entry name" value="CAMK/CAMKL/CHK1 protein kinase"/>
    <property type="match status" value="1"/>
</dbReference>
<comment type="similarity">
    <text evidence="2">Belongs to the protein kinase superfamily. CAMK Ser/Thr protein kinase family. NIM1 subfamily.</text>
</comment>
<reference evidence="12" key="2">
    <citation type="submission" date="2022-06" db="UniProtKB">
        <authorList>
            <consortium name="EnsemblMetazoa"/>
        </authorList>
    </citation>
    <scope>IDENTIFICATION</scope>
    <source>
        <strain evidence="12">PS312</strain>
    </source>
</reference>
<evidence type="ECO:0000256" key="8">
    <source>
        <dbReference type="ARBA" id="ARBA00022840"/>
    </source>
</evidence>
<evidence type="ECO:0000256" key="3">
    <source>
        <dbReference type="ARBA" id="ARBA00012513"/>
    </source>
</evidence>
<dbReference type="SUPFAM" id="SSF56112">
    <property type="entry name" value="Protein kinase-like (PK-like)"/>
    <property type="match status" value="1"/>
</dbReference>
<evidence type="ECO:0000313" key="12">
    <source>
        <dbReference type="EnsemblMetazoa" id="PPA21807.1"/>
    </source>
</evidence>
<evidence type="ECO:0000256" key="4">
    <source>
        <dbReference type="ARBA" id="ARBA00022527"/>
    </source>
</evidence>
<name>A0A2A6CZS1_PRIPA</name>
<evidence type="ECO:0000256" key="2">
    <source>
        <dbReference type="ARBA" id="ARBA00010791"/>
    </source>
</evidence>
<dbReference type="SMART" id="SM00220">
    <property type="entry name" value="S_TKc"/>
    <property type="match status" value="1"/>
</dbReference>
<sequence>MADTAIANQENIKPESLDKPNKPSSGDDQHFRIIRTLGEGAYGEVLLVTDKKNTNLMAAMKVMNLQHSKIAERECKKERVIQQQLTDAGNHPNIIHFIGYRVDGTLMRLFIEYADGGELFDQIEPEKGVESTWKARHYFRQLMEGVKFIHQQGICHRDIKPENLFLTKSDVLKIGDFGLATLFFYDNKERILTMPCGTRPYASPELMNKSYRAQPTDIWSCGIVLVAMLSGELPWQAPDRAEESFRVWIDGEKGIEKKNPWSKMERQALFLLKWILNDNEKTRATVDQILTHPWCTERETIASLTTNNTSRPNAKRHKGNNDDSPVGLFSQPLHSHRGIATSPIARGDVDMAAASRVAFSQPATIESLLLSESQMSQSQRLEGWDALSKLARRMTRFCVTTDVDLTTQKVLSVCQAHGVTVHYKTPTEMVGTQRDVSFIVTIYQMSTIHDDDLVMVDFRRSRGDGLEFKRIFHQLRSDFSPIICEMGTNWLEQHGLTKSQMPPPS</sequence>
<dbReference type="PROSITE" id="PS00108">
    <property type="entry name" value="PROTEIN_KINASE_ST"/>
    <property type="match status" value="1"/>
</dbReference>
<reference evidence="13" key="1">
    <citation type="journal article" date="2008" name="Nat. Genet.">
        <title>The Pristionchus pacificus genome provides a unique perspective on nematode lifestyle and parasitism.</title>
        <authorList>
            <person name="Dieterich C."/>
            <person name="Clifton S.W."/>
            <person name="Schuster L.N."/>
            <person name="Chinwalla A."/>
            <person name="Delehaunty K."/>
            <person name="Dinkelacker I."/>
            <person name="Fulton L."/>
            <person name="Fulton R."/>
            <person name="Godfrey J."/>
            <person name="Minx P."/>
            <person name="Mitreva M."/>
            <person name="Roeseler W."/>
            <person name="Tian H."/>
            <person name="Witte H."/>
            <person name="Yang S.P."/>
            <person name="Wilson R.K."/>
            <person name="Sommer R.J."/>
        </authorList>
    </citation>
    <scope>NUCLEOTIDE SEQUENCE [LARGE SCALE GENOMIC DNA]</scope>
    <source>
        <strain evidence="13">PS312</strain>
    </source>
</reference>
<feature type="compositionally biased region" description="Polar residues" evidence="11">
    <location>
        <begin position="1"/>
        <end position="11"/>
    </location>
</feature>
<dbReference type="EnsemblMetazoa" id="PPA21807.1">
    <property type="protein sequence ID" value="PPA21807.1"/>
    <property type="gene ID" value="WBGene00111361"/>
</dbReference>
<dbReference type="GO" id="GO:0044773">
    <property type="term" value="P:mitotic DNA damage checkpoint signaling"/>
    <property type="evidence" value="ECO:0000318"/>
    <property type="project" value="GO_Central"/>
</dbReference>
<dbReference type="InterPro" id="IPR011009">
    <property type="entry name" value="Kinase-like_dom_sf"/>
</dbReference>
<dbReference type="PROSITE" id="PS50011">
    <property type="entry name" value="PROTEIN_KINASE_DOM"/>
    <property type="match status" value="1"/>
</dbReference>
<dbReference type="PANTHER" id="PTHR24346:SF107">
    <property type="entry name" value="SERINE_THREONINE-PROTEIN KINASE CHK1"/>
    <property type="match status" value="1"/>
</dbReference>
<accession>A0A8R1UDI5</accession>
<evidence type="ECO:0000256" key="1">
    <source>
        <dbReference type="ARBA" id="ARBA00001936"/>
    </source>
</evidence>
<gene>
    <name evidence="12" type="primary">WBGene00111361</name>
</gene>
<accession>A0A2A6CZS1</accession>
<evidence type="ECO:0000313" key="13">
    <source>
        <dbReference type="Proteomes" id="UP000005239"/>
    </source>
</evidence>
<dbReference type="GO" id="GO:0005634">
    <property type="term" value="C:nucleus"/>
    <property type="evidence" value="ECO:0000318"/>
    <property type="project" value="GO_Central"/>
</dbReference>
<comment type="catalytic activity">
    <reaction evidence="10">
        <text>L-seryl-[protein] + ATP = O-phospho-L-seryl-[protein] + ADP + H(+)</text>
        <dbReference type="Rhea" id="RHEA:17989"/>
        <dbReference type="Rhea" id="RHEA-COMP:9863"/>
        <dbReference type="Rhea" id="RHEA-COMP:11604"/>
        <dbReference type="ChEBI" id="CHEBI:15378"/>
        <dbReference type="ChEBI" id="CHEBI:29999"/>
        <dbReference type="ChEBI" id="CHEBI:30616"/>
        <dbReference type="ChEBI" id="CHEBI:83421"/>
        <dbReference type="ChEBI" id="CHEBI:456216"/>
        <dbReference type="EC" id="2.7.11.1"/>
    </reaction>
</comment>
<keyword evidence="7" id="KW-0418">Kinase</keyword>
<comment type="catalytic activity">
    <reaction evidence="9">
        <text>L-threonyl-[protein] + ATP = O-phospho-L-threonyl-[protein] + ADP + H(+)</text>
        <dbReference type="Rhea" id="RHEA:46608"/>
        <dbReference type="Rhea" id="RHEA-COMP:11060"/>
        <dbReference type="Rhea" id="RHEA-COMP:11605"/>
        <dbReference type="ChEBI" id="CHEBI:15378"/>
        <dbReference type="ChEBI" id="CHEBI:30013"/>
        <dbReference type="ChEBI" id="CHEBI:30616"/>
        <dbReference type="ChEBI" id="CHEBI:61977"/>
        <dbReference type="ChEBI" id="CHEBI:456216"/>
        <dbReference type="EC" id="2.7.11.1"/>
    </reaction>
</comment>
<keyword evidence="6" id="KW-0547">Nucleotide-binding</keyword>
<comment type="cofactor">
    <cofactor evidence="1">
        <name>Mn(2+)</name>
        <dbReference type="ChEBI" id="CHEBI:29035"/>
    </cofactor>
</comment>
<dbReference type="InterPro" id="IPR017441">
    <property type="entry name" value="Protein_kinase_ATP_BS"/>
</dbReference>
<dbReference type="AlphaFoldDB" id="A0A2A6CZS1"/>
<organism evidence="12 13">
    <name type="scientific">Pristionchus pacificus</name>
    <name type="common">Parasitic nematode worm</name>
    <dbReference type="NCBI Taxonomy" id="54126"/>
    <lineage>
        <taxon>Eukaryota</taxon>
        <taxon>Metazoa</taxon>
        <taxon>Ecdysozoa</taxon>
        <taxon>Nematoda</taxon>
        <taxon>Chromadorea</taxon>
        <taxon>Rhabditida</taxon>
        <taxon>Rhabditina</taxon>
        <taxon>Diplogasteromorpha</taxon>
        <taxon>Diplogasteroidea</taxon>
        <taxon>Neodiplogasteridae</taxon>
        <taxon>Pristionchus</taxon>
    </lineage>
</organism>
<dbReference type="Gene3D" id="1.10.510.10">
    <property type="entry name" value="Transferase(Phosphotransferase) domain 1"/>
    <property type="match status" value="1"/>
</dbReference>
<dbReference type="Proteomes" id="UP000005239">
    <property type="component" value="Unassembled WGS sequence"/>
</dbReference>
<feature type="compositionally biased region" description="Basic and acidic residues" evidence="11">
    <location>
        <begin position="12"/>
        <end position="29"/>
    </location>
</feature>
<dbReference type="FunFam" id="3.30.310.80:FF:000015">
    <property type="entry name" value="Non-specific serine/threonine protein kinase"/>
    <property type="match status" value="1"/>
</dbReference>
<keyword evidence="5" id="KW-0808">Transferase</keyword>
<dbReference type="GO" id="GO:0004674">
    <property type="term" value="F:protein serine/threonine kinase activity"/>
    <property type="evidence" value="ECO:0000318"/>
    <property type="project" value="GO_Central"/>
</dbReference>
<evidence type="ECO:0000256" key="11">
    <source>
        <dbReference type="SAM" id="MobiDB-lite"/>
    </source>
</evidence>
<dbReference type="EC" id="2.7.11.1" evidence="3"/>
<evidence type="ECO:0000256" key="5">
    <source>
        <dbReference type="ARBA" id="ARBA00022679"/>
    </source>
</evidence>
<evidence type="ECO:0000256" key="6">
    <source>
        <dbReference type="ARBA" id="ARBA00022741"/>
    </source>
</evidence>
<dbReference type="PANTHER" id="PTHR24346">
    <property type="entry name" value="MAP/MICROTUBULE AFFINITY-REGULATING KINASE"/>
    <property type="match status" value="1"/>
</dbReference>
<keyword evidence="13" id="KW-1185">Reference proteome</keyword>